<protein>
    <submittedName>
        <fullName evidence="2">Uncharacterized protein</fullName>
    </submittedName>
</protein>
<feature type="compositionally biased region" description="Low complexity" evidence="1">
    <location>
        <begin position="202"/>
        <end position="211"/>
    </location>
</feature>
<name>A0A319DAN2_9EURO</name>
<accession>A0A319DAN2</accession>
<organism evidence="2 3">
    <name type="scientific">Aspergillus ellipticus CBS 707.79</name>
    <dbReference type="NCBI Taxonomy" id="1448320"/>
    <lineage>
        <taxon>Eukaryota</taxon>
        <taxon>Fungi</taxon>
        <taxon>Dikarya</taxon>
        <taxon>Ascomycota</taxon>
        <taxon>Pezizomycotina</taxon>
        <taxon>Eurotiomycetes</taxon>
        <taxon>Eurotiomycetidae</taxon>
        <taxon>Eurotiales</taxon>
        <taxon>Aspergillaceae</taxon>
        <taxon>Aspergillus</taxon>
        <taxon>Aspergillus subgen. Circumdati</taxon>
    </lineage>
</organism>
<feature type="region of interest" description="Disordered" evidence="1">
    <location>
        <begin position="298"/>
        <end position="343"/>
    </location>
</feature>
<keyword evidence="3" id="KW-1185">Reference proteome</keyword>
<dbReference type="OrthoDB" id="4500825at2759"/>
<dbReference type="VEuPathDB" id="FungiDB:BO71DRAFT_475959"/>
<dbReference type="EMBL" id="KZ825870">
    <property type="protein sequence ID" value="PYH94466.1"/>
    <property type="molecule type" value="Genomic_DNA"/>
</dbReference>
<gene>
    <name evidence="2" type="ORF">BO71DRAFT_475959</name>
</gene>
<evidence type="ECO:0000313" key="2">
    <source>
        <dbReference type="EMBL" id="PYH94466.1"/>
    </source>
</evidence>
<feature type="compositionally biased region" description="Polar residues" evidence="1">
    <location>
        <begin position="303"/>
        <end position="312"/>
    </location>
</feature>
<dbReference type="STRING" id="1448320.A0A319DAN2"/>
<reference evidence="2 3" key="1">
    <citation type="submission" date="2018-02" db="EMBL/GenBank/DDBJ databases">
        <title>The genomes of Aspergillus section Nigri reveals drivers in fungal speciation.</title>
        <authorList>
            <consortium name="DOE Joint Genome Institute"/>
            <person name="Vesth T.C."/>
            <person name="Nybo J."/>
            <person name="Theobald S."/>
            <person name="Brandl J."/>
            <person name="Frisvad J.C."/>
            <person name="Nielsen K.F."/>
            <person name="Lyhne E.K."/>
            <person name="Kogle M.E."/>
            <person name="Kuo A."/>
            <person name="Riley R."/>
            <person name="Clum A."/>
            <person name="Nolan M."/>
            <person name="Lipzen A."/>
            <person name="Salamov A."/>
            <person name="Henrissat B."/>
            <person name="Wiebenga A."/>
            <person name="De vries R.P."/>
            <person name="Grigoriev I.V."/>
            <person name="Mortensen U.H."/>
            <person name="Andersen M.R."/>
            <person name="Baker S.E."/>
        </authorList>
    </citation>
    <scope>NUCLEOTIDE SEQUENCE [LARGE SCALE GENOMIC DNA]</scope>
    <source>
        <strain evidence="2 3">CBS 707.79</strain>
    </source>
</reference>
<sequence>MTETLLSYLVKRNPRVIAPGQGGSTFTFSTDWDTIEDVEEWTEFNYDTLTRRFGEDLRRQKEATTLCMTSVVYAILYAITGPVSAVLGPSFITSGGRVLENLGCYPDWGVGREGITNANGRSKALALGDTKFKWSTTNAINTINIVRTGMDDSYEDAPMRDDVRPFEQVQYYGAVYKCRHVFVITEKELVVMQLHLAPVPVRTSPRPVRTRQPPPSHQRVVSSSTVSRQLTDMSIDESVLKARIGLVKYKRIPWSVENGLTIKLALYCLIRLAVEDGSDLKTEYPSLIYPVGPSPGISEISEPLSTSQSPKPSQFGEGKGKIPNTAASMTTASSVTGNSSMTNKMESQYRDVKVAWNKSHTGYNYALGDPTDAKSWIIDESPESWREIGAHIFKFSGKPPFLRSLKPTLG</sequence>
<feature type="compositionally biased region" description="Low complexity" evidence="1">
    <location>
        <begin position="325"/>
        <end position="334"/>
    </location>
</feature>
<proteinExistence type="predicted"/>
<dbReference type="Proteomes" id="UP000247810">
    <property type="component" value="Unassembled WGS sequence"/>
</dbReference>
<feature type="region of interest" description="Disordered" evidence="1">
    <location>
        <begin position="202"/>
        <end position="227"/>
    </location>
</feature>
<evidence type="ECO:0000256" key="1">
    <source>
        <dbReference type="SAM" id="MobiDB-lite"/>
    </source>
</evidence>
<evidence type="ECO:0000313" key="3">
    <source>
        <dbReference type="Proteomes" id="UP000247810"/>
    </source>
</evidence>
<dbReference type="AlphaFoldDB" id="A0A319DAN2"/>